<comment type="function">
    <text evidence="6">Catalyzes the 2'-O-methylation of the ribose of cytidine 1402 (C1402) in 16S rRNA.</text>
</comment>
<comment type="subcellular location">
    <subcellularLocation>
        <location evidence="6">Cytoplasm</location>
    </subcellularLocation>
</comment>
<dbReference type="InterPro" id="IPR035996">
    <property type="entry name" value="4pyrrol_Methylase_sf"/>
</dbReference>
<dbReference type="Gene3D" id="3.30.950.10">
    <property type="entry name" value="Methyltransferase, Cobalt-precorrin-4 Transmethylase, Domain 2"/>
    <property type="match status" value="1"/>
</dbReference>
<dbReference type="PROSITE" id="PS01296">
    <property type="entry name" value="RSMI"/>
    <property type="match status" value="1"/>
</dbReference>
<keyword evidence="4 6" id="KW-0808">Transferase</keyword>
<evidence type="ECO:0000256" key="5">
    <source>
        <dbReference type="ARBA" id="ARBA00022691"/>
    </source>
</evidence>
<dbReference type="HAMAP" id="MF_01877">
    <property type="entry name" value="16SrRNA_methyltr_I"/>
    <property type="match status" value="1"/>
</dbReference>
<evidence type="ECO:0000256" key="1">
    <source>
        <dbReference type="ARBA" id="ARBA00022490"/>
    </source>
</evidence>
<reference evidence="8" key="1">
    <citation type="journal article" date="2021" name="PeerJ">
        <title>Extensive microbial diversity within the chicken gut microbiome revealed by metagenomics and culture.</title>
        <authorList>
            <person name="Gilroy R."/>
            <person name="Ravi A."/>
            <person name="Getino M."/>
            <person name="Pursley I."/>
            <person name="Horton D.L."/>
            <person name="Alikhan N.F."/>
            <person name="Baker D."/>
            <person name="Gharbi K."/>
            <person name="Hall N."/>
            <person name="Watson M."/>
            <person name="Adriaenssens E.M."/>
            <person name="Foster-Nyarko E."/>
            <person name="Jarju S."/>
            <person name="Secka A."/>
            <person name="Antonio M."/>
            <person name="Oren A."/>
            <person name="Chaudhuri R.R."/>
            <person name="La Ragione R."/>
            <person name="Hildebrand F."/>
            <person name="Pallen M.J."/>
        </authorList>
    </citation>
    <scope>NUCLEOTIDE SEQUENCE</scope>
    <source>
        <strain evidence="8">ChiHjej13B12-9602</strain>
    </source>
</reference>
<dbReference type="NCBIfam" id="TIGR00096">
    <property type="entry name" value="16S rRNA (cytidine(1402)-2'-O)-methyltransferase"/>
    <property type="match status" value="1"/>
</dbReference>
<comment type="similarity">
    <text evidence="6">Belongs to the methyltransferase superfamily. RsmI family.</text>
</comment>
<comment type="catalytic activity">
    <reaction evidence="6">
        <text>cytidine(1402) in 16S rRNA + S-adenosyl-L-methionine = 2'-O-methylcytidine(1402) in 16S rRNA + S-adenosyl-L-homocysteine + H(+)</text>
        <dbReference type="Rhea" id="RHEA:42924"/>
        <dbReference type="Rhea" id="RHEA-COMP:10285"/>
        <dbReference type="Rhea" id="RHEA-COMP:10286"/>
        <dbReference type="ChEBI" id="CHEBI:15378"/>
        <dbReference type="ChEBI" id="CHEBI:57856"/>
        <dbReference type="ChEBI" id="CHEBI:59789"/>
        <dbReference type="ChEBI" id="CHEBI:74495"/>
        <dbReference type="ChEBI" id="CHEBI:82748"/>
        <dbReference type="EC" id="2.1.1.198"/>
    </reaction>
</comment>
<comment type="caution">
    <text evidence="8">The sequence shown here is derived from an EMBL/GenBank/DDBJ whole genome shotgun (WGS) entry which is preliminary data.</text>
</comment>
<proteinExistence type="inferred from homology"/>
<organism evidence="8 9">
    <name type="scientific">Enorma phocaeensis</name>
    <dbReference type="NCBI Taxonomy" id="1871019"/>
    <lineage>
        <taxon>Bacteria</taxon>
        <taxon>Bacillati</taxon>
        <taxon>Actinomycetota</taxon>
        <taxon>Coriobacteriia</taxon>
        <taxon>Coriobacteriales</taxon>
        <taxon>Coriobacteriaceae</taxon>
        <taxon>Enorma</taxon>
    </lineage>
</organism>
<evidence type="ECO:0000313" key="9">
    <source>
        <dbReference type="Proteomes" id="UP000753256"/>
    </source>
</evidence>
<dbReference type="InterPro" id="IPR008189">
    <property type="entry name" value="rRNA_ssu_MeTfrase_I"/>
</dbReference>
<sequence>MGVQHATSAGRLIVVGTPIGNLGDLSPRAIEAFRRADAVCCEDTRVTGKLLAHAGVPKPLVRCDENVIAGRTAGLVERMAAGDTLAFASDAGMPGVSDPGQVLVDAARAAGIAVEVVPGPTACITALVASGIPCEHFFFEGFLPRKAGERARRLAQLASVPGALLFYESPHRVTATVASLAEAYPSREVALCRELTKLHEEVIRGTAAEVLEELETRDEVRGEIVLVVAPPTAGELAELAVRIPGAAGAAGAGVSDLDAALRADIERALADGESASSIAKRLSQRYSRRRREVYAMVVELQAE</sequence>
<dbReference type="Proteomes" id="UP000753256">
    <property type="component" value="Unassembled WGS sequence"/>
</dbReference>
<dbReference type="PANTHER" id="PTHR46111:SF1">
    <property type="entry name" value="RIBOSOMAL RNA SMALL SUBUNIT METHYLTRANSFERASE I"/>
    <property type="match status" value="1"/>
</dbReference>
<dbReference type="PANTHER" id="PTHR46111">
    <property type="entry name" value="RIBOSOMAL RNA SMALL SUBUNIT METHYLTRANSFERASE I"/>
    <property type="match status" value="1"/>
</dbReference>
<keyword evidence="2 6" id="KW-0698">rRNA processing</keyword>
<accession>A0A921IUU7</accession>
<gene>
    <name evidence="6 8" type="primary">rsmI</name>
    <name evidence="8" type="ORF">K8V70_08580</name>
</gene>
<dbReference type="Pfam" id="PF00590">
    <property type="entry name" value="TP_methylase"/>
    <property type="match status" value="1"/>
</dbReference>
<reference evidence="8" key="2">
    <citation type="submission" date="2021-09" db="EMBL/GenBank/DDBJ databases">
        <authorList>
            <person name="Gilroy R."/>
        </authorList>
    </citation>
    <scope>NUCLEOTIDE SEQUENCE</scope>
    <source>
        <strain evidence="8">ChiHjej13B12-9602</strain>
    </source>
</reference>
<evidence type="ECO:0000256" key="6">
    <source>
        <dbReference type="HAMAP-Rule" id="MF_01877"/>
    </source>
</evidence>
<dbReference type="InterPro" id="IPR018063">
    <property type="entry name" value="SAM_MeTrfase_RsmI_CS"/>
</dbReference>
<dbReference type="CDD" id="cd11648">
    <property type="entry name" value="RsmI"/>
    <property type="match status" value="1"/>
</dbReference>
<name>A0A921IUU7_9ACTN</name>
<evidence type="ECO:0000256" key="3">
    <source>
        <dbReference type="ARBA" id="ARBA00022603"/>
    </source>
</evidence>
<dbReference type="InterPro" id="IPR000878">
    <property type="entry name" value="4pyrrol_Mease"/>
</dbReference>
<dbReference type="Gene3D" id="3.40.1010.10">
    <property type="entry name" value="Cobalt-precorrin-4 Transmethylase, Domain 1"/>
    <property type="match status" value="1"/>
</dbReference>
<keyword evidence="3 6" id="KW-0489">Methyltransferase</keyword>
<evidence type="ECO:0000256" key="2">
    <source>
        <dbReference type="ARBA" id="ARBA00022552"/>
    </source>
</evidence>
<keyword evidence="1 6" id="KW-0963">Cytoplasm</keyword>
<protein>
    <recommendedName>
        <fullName evidence="6">Ribosomal RNA small subunit methyltransferase I</fullName>
        <ecNumber evidence="6">2.1.1.198</ecNumber>
    </recommendedName>
    <alternativeName>
        <fullName evidence="6">16S rRNA 2'-O-ribose C1402 methyltransferase</fullName>
    </alternativeName>
    <alternativeName>
        <fullName evidence="6">rRNA (cytidine-2'-O-)-methyltransferase RsmI</fullName>
    </alternativeName>
</protein>
<dbReference type="AlphaFoldDB" id="A0A921IUU7"/>
<evidence type="ECO:0000313" key="8">
    <source>
        <dbReference type="EMBL" id="HJG37898.1"/>
    </source>
</evidence>
<dbReference type="InterPro" id="IPR014777">
    <property type="entry name" value="4pyrrole_Mease_sub1"/>
</dbReference>
<dbReference type="GO" id="GO:0005737">
    <property type="term" value="C:cytoplasm"/>
    <property type="evidence" value="ECO:0007669"/>
    <property type="project" value="UniProtKB-SubCell"/>
</dbReference>
<dbReference type="InterPro" id="IPR014776">
    <property type="entry name" value="4pyrrole_Mease_sub2"/>
</dbReference>
<dbReference type="EMBL" id="DYUZ01000030">
    <property type="protein sequence ID" value="HJG37898.1"/>
    <property type="molecule type" value="Genomic_DNA"/>
</dbReference>
<dbReference type="EC" id="2.1.1.198" evidence="6"/>
<dbReference type="RefSeq" id="WP_273190989.1">
    <property type="nucleotide sequence ID" value="NZ_DYUZ01000030.1"/>
</dbReference>
<dbReference type="PIRSF" id="PIRSF005917">
    <property type="entry name" value="MTase_YraL"/>
    <property type="match status" value="1"/>
</dbReference>
<evidence type="ECO:0000256" key="4">
    <source>
        <dbReference type="ARBA" id="ARBA00022679"/>
    </source>
</evidence>
<keyword evidence="5 6" id="KW-0949">S-adenosyl-L-methionine</keyword>
<dbReference type="SUPFAM" id="SSF53790">
    <property type="entry name" value="Tetrapyrrole methylase"/>
    <property type="match status" value="1"/>
</dbReference>
<evidence type="ECO:0000259" key="7">
    <source>
        <dbReference type="Pfam" id="PF00590"/>
    </source>
</evidence>
<dbReference type="FunFam" id="3.30.950.10:FF:000002">
    <property type="entry name" value="Ribosomal RNA small subunit methyltransferase I"/>
    <property type="match status" value="1"/>
</dbReference>
<feature type="domain" description="Tetrapyrrole methylase" evidence="7">
    <location>
        <begin position="11"/>
        <end position="210"/>
    </location>
</feature>
<dbReference type="GO" id="GO:0070677">
    <property type="term" value="F:rRNA (cytosine-2'-O-)-methyltransferase activity"/>
    <property type="evidence" value="ECO:0007669"/>
    <property type="project" value="UniProtKB-UniRule"/>
</dbReference>